<reference evidence="27 28" key="1">
    <citation type="submission" date="2024-01" db="EMBL/GenBank/DDBJ databases">
        <title>The genome of the rayed Mediterranean limpet Patella caerulea (Linnaeus, 1758).</title>
        <authorList>
            <person name="Anh-Thu Weber A."/>
            <person name="Halstead-Nussloch G."/>
        </authorList>
    </citation>
    <scope>NUCLEOTIDE SEQUENCE [LARGE SCALE GENOMIC DNA]</scope>
    <source>
        <strain evidence="27">AATW-2023a</strain>
        <tissue evidence="27">Whole specimen</tissue>
    </source>
</reference>
<evidence type="ECO:0000256" key="2">
    <source>
        <dbReference type="ARBA" id="ARBA00004141"/>
    </source>
</evidence>
<dbReference type="FunFam" id="2.70.150.10:FF:000021">
    <property type="entry name" value="Phospholipid-transporting ATPase"/>
    <property type="match status" value="1"/>
</dbReference>
<dbReference type="SUPFAM" id="SSF81653">
    <property type="entry name" value="Calcium ATPase, transduction domain A"/>
    <property type="match status" value="1"/>
</dbReference>
<comment type="subcellular location">
    <subcellularLocation>
        <location evidence="3">Cell membrane</location>
    </subcellularLocation>
    <subcellularLocation>
        <location evidence="4">Golgi apparatus</location>
    </subcellularLocation>
    <subcellularLocation>
        <location evidence="2 22">Membrane</location>
        <topology evidence="2 22">Multi-pass membrane protein</topology>
    </subcellularLocation>
</comment>
<evidence type="ECO:0000256" key="23">
    <source>
        <dbReference type="SAM" id="MobiDB-lite"/>
    </source>
</evidence>
<sequence>MNAEMAENQDMVDIGSCVAKDYQQMDEGAESETTKDVSPRSHRLIHFNAVQPVRYCSNEISTAKYNFFTFFPKFLFEQFRKYANIFFLFIALIQQIPNVSPTGRYTTAVPLLLILMVSAIKEIIEDFKRHRADDAVNNRKAQVLRGGTWQTIKWTQVNVGDIVKVLNGGFFPADLILLASSEPQAMCYIETSNLDGETNLKLRQGTTHTSDVLTSEDLFNMKGVIECELPNRHLYEFVGNIRPSGKSAYPVGTDQLLLRGALLKNTNWIFGVVVYTGHQTKLMLNSTSAPLKRSNVEKLTNTQILILFVLLVILSLISAVANSVWENKHVNKDWYLYNKDSEPSNFGYNLLTFIILYNNLIPISLQVTLEVVKFIQAIFINWDSDMYYDVTDTQAMARTSNLNEELGQVKFIFSDKTGTLTQNIMEFRKCSVAGITYGNIDEMCHTFDDEAMINNLKENHATAGDIRDFLTLLAICHTVVPERHPDTNTITYQAASPDEAALVDAAKKLGFVFTTRTPETVSIEVSGVKETYEVLNVLEFTSDRKRMSVVVKCPDGRIRLYTKGADTVIYERLDEEGKFRDITLQHLEEFATLGLRTLCCAVAEISDEFYDEWKHTFYKASTSIQNRERKLEEAAELIERNFRLLGATAIEDKLQEGVPETIDSLSKADIKIWVLTGDKQETAINIGYACKLLTQGMDLVVINEHCLDSTRETLLSRKAQFGDALGKENDAALIIDGQTLKYGLLCDCRKDFLDIALSCKAVICCRVSPLQKAELVELVKTTQKTITLAIGDGANDVGMIQAAHVGVGISGLEGLQAACASDYAIAQFRFLKKLLLVHGAWSYSRLCKLILYSFYKNICLYVIEFWFQIVNGFSGQILFERWSIGLYNVIFTAAPPLAMGLFDRYCSADTMMKNPILYKDSQKGRFFNVKVFWMWIMNSIFHSILLFWMTLAALKQDISFSDGKVGDYLFMGNFVYTYVVVTVCLKAALETGAWTWLTHLAIWGSIACWFLFLIVYSHVFPIVDLAPEMVGMDRYVFGCSLFWLGLIIIPTSSLLRDFSWKVLRRWFYKSQRQYVQEMELSNKEAVIHSSSPKKKRPISERARLLGCSLFSRPGRMSQTTDQPPPSPTPSHGYAFSQEEHGVVGQARFVRAYDTTRGKPEGL</sequence>
<keyword evidence="16 22" id="KW-0472">Membrane</keyword>
<dbReference type="FunFam" id="3.40.50.1000:FF:000010">
    <property type="entry name" value="Phospholipid-transporting ATPase"/>
    <property type="match status" value="1"/>
</dbReference>
<evidence type="ECO:0000256" key="12">
    <source>
        <dbReference type="ARBA" id="ARBA00022842"/>
    </source>
</evidence>
<dbReference type="SUPFAM" id="SSF81660">
    <property type="entry name" value="Metal cation-transporting ATPase, ATP-binding domain N"/>
    <property type="match status" value="1"/>
</dbReference>
<dbReference type="InterPro" id="IPR059000">
    <property type="entry name" value="ATPase_P-type_domA"/>
</dbReference>
<evidence type="ECO:0000256" key="13">
    <source>
        <dbReference type="ARBA" id="ARBA00022967"/>
    </source>
</evidence>
<evidence type="ECO:0000256" key="8">
    <source>
        <dbReference type="ARBA" id="ARBA00022692"/>
    </source>
</evidence>
<feature type="domain" description="P-type ATPase N-terminal" evidence="25">
    <location>
        <begin position="53"/>
        <end position="107"/>
    </location>
</feature>
<dbReference type="GO" id="GO:0140326">
    <property type="term" value="F:ATPase-coupled intramembrane lipid transporter activity"/>
    <property type="evidence" value="ECO:0007669"/>
    <property type="project" value="UniProtKB-EC"/>
</dbReference>
<keyword evidence="8 22" id="KW-0812">Transmembrane</keyword>
<keyword evidence="14 22" id="KW-1133">Transmembrane helix</keyword>
<keyword evidence="13 22" id="KW-1278">Translocase</keyword>
<dbReference type="SFLD" id="SFLDF00027">
    <property type="entry name" value="p-type_atpase"/>
    <property type="match status" value="1"/>
</dbReference>
<keyword evidence="10 20" id="KW-0547">Nucleotide-binding</keyword>
<evidence type="ECO:0000256" key="11">
    <source>
        <dbReference type="ARBA" id="ARBA00022840"/>
    </source>
</evidence>
<evidence type="ECO:0000313" key="27">
    <source>
        <dbReference type="EMBL" id="KAK6173412.1"/>
    </source>
</evidence>
<feature type="transmembrane region" description="Helical" evidence="22">
    <location>
        <begin position="1000"/>
        <end position="1023"/>
    </location>
</feature>
<feature type="binding site" evidence="20">
    <location>
        <position position="796"/>
    </location>
    <ligand>
        <name>ATP</name>
        <dbReference type="ChEBI" id="CHEBI:30616"/>
    </ligand>
</feature>
<dbReference type="SUPFAM" id="SSF56784">
    <property type="entry name" value="HAD-like"/>
    <property type="match status" value="1"/>
</dbReference>
<dbReference type="InterPro" id="IPR006539">
    <property type="entry name" value="P-type_ATPase_IV"/>
</dbReference>
<dbReference type="GO" id="GO:0005886">
    <property type="term" value="C:plasma membrane"/>
    <property type="evidence" value="ECO:0007669"/>
    <property type="project" value="UniProtKB-SubCell"/>
</dbReference>
<dbReference type="NCBIfam" id="TIGR01652">
    <property type="entry name" value="ATPase-Plipid"/>
    <property type="match status" value="1"/>
</dbReference>
<feature type="active site" description="4-aspartylphosphate intermediate" evidence="19">
    <location>
        <position position="415"/>
    </location>
</feature>
<dbReference type="Gene3D" id="2.70.150.10">
    <property type="entry name" value="Calcium-transporting ATPase, cytoplasmic transduction domain A"/>
    <property type="match status" value="1"/>
</dbReference>
<evidence type="ECO:0000256" key="7">
    <source>
        <dbReference type="ARBA" id="ARBA00022553"/>
    </source>
</evidence>
<evidence type="ECO:0000256" key="4">
    <source>
        <dbReference type="ARBA" id="ARBA00004555"/>
    </source>
</evidence>
<dbReference type="PANTHER" id="PTHR24092:SF150">
    <property type="entry name" value="PHOSPHOLIPID-TRANSPORTING ATPASE"/>
    <property type="match status" value="1"/>
</dbReference>
<feature type="binding site" evidence="20">
    <location>
        <position position="596"/>
    </location>
    <ligand>
        <name>ATP</name>
        <dbReference type="ChEBI" id="CHEBI:30616"/>
    </ligand>
</feature>
<gene>
    <name evidence="27" type="ORF">SNE40_016867</name>
</gene>
<dbReference type="InterPro" id="IPR008250">
    <property type="entry name" value="ATPase_P-typ_transduc_dom_A_sf"/>
</dbReference>
<dbReference type="Pfam" id="PF16212">
    <property type="entry name" value="PhoLip_ATPase_C"/>
    <property type="match status" value="1"/>
</dbReference>
<feature type="binding site" evidence="20">
    <location>
        <position position="766"/>
    </location>
    <ligand>
        <name>ATP</name>
        <dbReference type="ChEBI" id="CHEBI:30616"/>
    </ligand>
</feature>
<evidence type="ECO:0000259" key="25">
    <source>
        <dbReference type="Pfam" id="PF16209"/>
    </source>
</evidence>
<dbReference type="EC" id="7.6.2.1" evidence="22"/>
<feature type="binding site" evidence="20">
    <location>
        <position position="795"/>
    </location>
    <ligand>
        <name>ATP</name>
        <dbReference type="ChEBI" id="CHEBI:30616"/>
    </ligand>
</feature>
<evidence type="ECO:0000313" key="28">
    <source>
        <dbReference type="Proteomes" id="UP001347796"/>
    </source>
</evidence>
<feature type="binding site" evidence="20">
    <location>
        <position position="678"/>
    </location>
    <ligand>
        <name>ATP</name>
        <dbReference type="ChEBI" id="CHEBI:30616"/>
    </ligand>
</feature>
<keyword evidence="6" id="KW-1003">Cell membrane</keyword>
<feature type="binding site" evidence="20">
    <location>
        <position position="772"/>
    </location>
    <ligand>
        <name>ATP</name>
        <dbReference type="ChEBI" id="CHEBI:30616"/>
    </ligand>
</feature>
<evidence type="ECO:0000256" key="20">
    <source>
        <dbReference type="PIRSR" id="PIRSR606539-2"/>
    </source>
</evidence>
<feature type="region of interest" description="Disordered" evidence="23">
    <location>
        <begin position="1111"/>
        <end position="1136"/>
    </location>
</feature>
<evidence type="ECO:0000256" key="21">
    <source>
        <dbReference type="PIRSR" id="PIRSR606539-3"/>
    </source>
</evidence>
<dbReference type="Gene3D" id="3.40.50.1000">
    <property type="entry name" value="HAD superfamily/HAD-like"/>
    <property type="match status" value="1"/>
</dbReference>
<feature type="binding site" evidence="20">
    <location>
        <position position="416"/>
    </location>
    <ligand>
        <name>ATP</name>
        <dbReference type="ChEBI" id="CHEBI:30616"/>
    </ligand>
</feature>
<evidence type="ECO:0000256" key="6">
    <source>
        <dbReference type="ARBA" id="ARBA00022475"/>
    </source>
</evidence>
<comment type="similarity">
    <text evidence="5 22">Belongs to the cation transport ATPase (P-type) (TC 3.A.3) family. Type IV subfamily.</text>
</comment>
<keyword evidence="9 21" id="KW-0479">Metal-binding</keyword>
<dbReference type="GO" id="GO:0016887">
    <property type="term" value="F:ATP hydrolysis activity"/>
    <property type="evidence" value="ECO:0007669"/>
    <property type="project" value="InterPro"/>
</dbReference>
<keyword evidence="15" id="KW-0333">Golgi apparatus</keyword>
<feature type="binding site" evidence="21">
    <location>
        <position position="792"/>
    </location>
    <ligand>
        <name>Mg(2+)</name>
        <dbReference type="ChEBI" id="CHEBI:18420"/>
    </ligand>
</feature>
<dbReference type="CDD" id="cd02073">
    <property type="entry name" value="P-type_ATPase_APLT_Dnf-like"/>
    <property type="match status" value="1"/>
</dbReference>
<dbReference type="InterPro" id="IPR001757">
    <property type="entry name" value="P_typ_ATPase"/>
</dbReference>
<evidence type="ECO:0000256" key="15">
    <source>
        <dbReference type="ARBA" id="ARBA00023034"/>
    </source>
</evidence>
<evidence type="ECO:0000256" key="3">
    <source>
        <dbReference type="ARBA" id="ARBA00004236"/>
    </source>
</evidence>
<comment type="caution">
    <text evidence="27">The sequence shown here is derived from an EMBL/GenBank/DDBJ whole genome shotgun (WGS) entry which is preliminary data.</text>
</comment>
<feature type="domain" description="P-type ATPase A" evidence="24">
    <location>
        <begin position="137"/>
        <end position="200"/>
    </location>
</feature>
<feature type="transmembrane region" description="Helical" evidence="22">
    <location>
        <begin position="1035"/>
        <end position="1055"/>
    </location>
</feature>
<feature type="binding site" evidence="20">
    <location>
        <position position="415"/>
    </location>
    <ligand>
        <name>ATP</name>
        <dbReference type="ChEBI" id="CHEBI:30616"/>
    </ligand>
</feature>
<evidence type="ECO:0000256" key="17">
    <source>
        <dbReference type="ARBA" id="ARBA00034036"/>
    </source>
</evidence>
<feature type="binding site" evidence="21">
    <location>
        <position position="415"/>
    </location>
    <ligand>
        <name>Mg(2+)</name>
        <dbReference type="ChEBI" id="CHEBI:18420"/>
    </ligand>
</feature>
<organism evidence="27 28">
    <name type="scientific">Patella caerulea</name>
    <name type="common">Rayed Mediterranean limpet</name>
    <dbReference type="NCBI Taxonomy" id="87958"/>
    <lineage>
        <taxon>Eukaryota</taxon>
        <taxon>Metazoa</taxon>
        <taxon>Spiralia</taxon>
        <taxon>Lophotrochozoa</taxon>
        <taxon>Mollusca</taxon>
        <taxon>Gastropoda</taxon>
        <taxon>Patellogastropoda</taxon>
        <taxon>Patelloidea</taxon>
        <taxon>Patellidae</taxon>
        <taxon>Patella</taxon>
    </lineage>
</organism>
<feature type="binding site" evidence="20">
    <location>
        <position position="417"/>
    </location>
    <ligand>
        <name>ATP</name>
        <dbReference type="ChEBI" id="CHEBI:30616"/>
    </ligand>
</feature>
<feature type="transmembrane region" description="Helical" evidence="22">
    <location>
        <begin position="927"/>
        <end position="948"/>
    </location>
</feature>
<feature type="binding site" evidence="20">
    <location>
        <position position="677"/>
    </location>
    <ligand>
        <name>ATP</name>
        <dbReference type="ChEBI" id="CHEBI:30616"/>
    </ligand>
</feature>
<comment type="catalytic activity">
    <reaction evidence="18">
        <text>a 1,2-diacyl-sn-glycero-3-phospho-L-serine(out) + ATP + H2O = a 1,2-diacyl-sn-glycero-3-phospho-L-serine(in) + ADP + phosphate + H(+)</text>
        <dbReference type="Rhea" id="RHEA:38567"/>
        <dbReference type="ChEBI" id="CHEBI:15377"/>
        <dbReference type="ChEBI" id="CHEBI:15378"/>
        <dbReference type="ChEBI" id="CHEBI:30616"/>
        <dbReference type="ChEBI" id="CHEBI:43474"/>
        <dbReference type="ChEBI" id="CHEBI:57262"/>
        <dbReference type="ChEBI" id="CHEBI:456216"/>
    </reaction>
    <physiologicalReaction direction="left-to-right" evidence="18">
        <dbReference type="Rhea" id="RHEA:38568"/>
    </physiologicalReaction>
</comment>
<dbReference type="GO" id="GO:0005802">
    <property type="term" value="C:trans-Golgi network"/>
    <property type="evidence" value="ECO:0007669"/>
    <property type="project" value="TreeGrafter"/>
</dbReference>
<dbReference type="GO" id="GO:0000287">
    <property type="term" value="F:magnesium ion binding"/>
    <property type="evidence" value="ECO:0007669"/>
    <property type="project" value="UniProtKB-UniRule"/>
</dbReference>
<dbReference type="Proteomes" id="UP001347796">
    <property type="component" value="Unassembled WGS sequence"/>
</dbReference>
<evidence type="ECO:0000256" key="10">
    <source>
        <dbReference type="ARBA" id="ARBA00022741"/>
    </source>
</evidence>
<dbReference type="InterPro" id="IPR032631">
    <property type="entry name" value="P-type_ATPase_N"/>
</dbReference>
<keyword evidence="11 20" id="KW-0067">ATP-binding</keyword>
<feature type="transmembrane region" description="Helical" evidence="22">
    <location>
        <begin position="304"/>
        <end position="325"/>
    </location>
</feature>
<dbReference type="GO" id="GO:0045332">
    <property type="term" value="P:phospholipid translocation"/>
    <property type="evidence" value="ECO:0007669"/>
    <property type="project" value="TreeGrafter"/>
</dbReference>
<dbReference type="PROSITE" id="PS00154">
    <property type="entry name" value="ATPASE_E1_E2"/>
    <property type="match status" value="1"/>
</dbReference>
<dbReference type="InterPro" id="IPR036412">
    <property type="entry name" value="HAD-like_sf"/>
</dbReference>
<dbReference type="NCBIfam" id="TIGR01494">
    <property type="entry name" value="ATPase_P-type"/>
    <property type="match status" value="3"/>
</dbReference>
<comment type="cofactor">
    <cofactor evidence="1 21">
        <name>Mg(2+)</name>
        <dbReference type="ChEBI" id="CHEBI:18420"/>
    </cofactor>
</comment>
<dbReference type="Gene3D" id="3.40.1110.10">
    <property type="entry name" value="Calcium-transporting ATPase, cytoplasmic domain N"/>
    <property type="match status" value="1"/>
</dbReference>
<feature type="binding site" evidence="20">
    <location>
        <position position="676"/>
    </location>
    <ligand>
        <name>ATP</name>
        <dbReference type="ChEBI" id="CHEBI:30616"/>
    </ligand>
</feature>
<dbReference type="AlphaFoldDB" id="A0AAN8P8U2"/>
<dbReference type="GO" id="GO:0005524">
    <property type="term" value="F:ATP binding"/>
    <property type="evidence" value="ECO:0007669"/>
    <property type="project" value="UniProtKB-UniRule"/>
</dbReference>
<feature type="domain" description="P-type ATPase C-terminal" evidence="26">
    <location>
        <begin position="818"/>
        <end position="1069"/>
    </location>
</feature>
<dbReference type="SFLD" id="SFLDG00002">
    <property type="entry name" value="C1.7:_P-type_atpase_like"/>
    <property type="match status" value="1"/>
</dbReference>
<dbReference type="Pfam" id="PF16209">
    <property type="entry name" value="PhoLip_ATPase_N"/>
    <property type="match status" value="1"/>
</dbReference>
<dbReference type="SUPFAM" id="SSF81665">
    <property type="entry name" value="Calcium ATPase, transmembrane domain M"/>
    <property type="match status" value="1"/>
</dbReference>
<dbReference type="InterPro" id="IPR032630">
    <property type="entry name" value="P_typ_ATPase_c"/>
</dbReference>
<dbReference type="Pfam" id="PF13246">
    <property type="entry name" value="Cation_ATPase"/>
    <property type="match status" value="1"/>
</dbReference>
<keyword evidence="28" id="KW-1185">Reference proteome</keyword>
<dbReference type="PANTHER" id="PTHR24092">
    <property type="entry name" value="PROBABLE PHOSPHOLIPID-TRANSPORTING ATPASE"/>
    <property type="match status" value="1"/>
</dbReference>
<evidence type="ECO:0000256" key="1">
    <source>
        <dbReference type="ARBA" id="ARBA00001946"/>
    </source>
</evidence>
<keyword evidence="7" id="KW-0597">Phosphoprotein</keyword>
<evidence type="ECO:0000259" key="24">
    <source>
        <dbReference type="Pfam" id="PF00122"/>
    </source>
</evidence>
<evidence type="ECO:0000259" key="26">
    <source>
        <dbReference type="Pfam" id="PF16212"/>
    </source>
</evidence>
<dbReference type="InterPro" id="IPR018303">
    <property type="entry name" value="ATPase_P-typ_P_site"/>
</dbReference>
<dbReference type="InterPro" id="IPR044492">
    <property type="entry name" value="P_typ_ATPase_HD_dom"/>
</dbReference>
<evidence type="ECO:0000256" key="18">
    <source>
        <dbReference type="ARBA" id="ARBA00051303"/>
    </source>
</evidence>
<evidence type="ECO:0000256" key="14">
    <source>
        <dbReference type="ARBA" id="ARBA00022989"/>
    </source>
</evidence>
<evidence type="ECO:0000256" key="22">
    <source>
        <dbReference type="RuleBase" id="RU362033"/>
    </source>
</evidence>
<feature type="binding site" evidence="21">
    <location>
        <position position="417"/>
    </location>
    <ligand>
        <name>Mg(2+)</name>
        <dbReference type="ChEBI" id="CHEBI:18420"/>
    </ligand>
</feature>
<dbReference type="InterPro" id="IPR023299">
    <property type="entry name" value="ATPase_P-typ_cyto_dom_N"/>
</dbReference>
<keyword evidence="12 21" id="KW-0460">Magnesium</keyword>
<evidence type="ECO:0000256" key="19">
    <source>
        <dbReference type="PIRSR" id="PIRSR606539-1"/>
    </source>
</evidence>
<dbReference type="InterPro" id="IPR023298">
    <property type="entry name" value="ATPase_P-typ_TM_dom_sf"/>
</dbReference>
<evidence type="ECO:0000256" key="16">
    <source>
        <dbReference type="ARBA" id="ARBA00023136"/>
    </source>
</evidence>
<dbReference type="EMBL" id="JAZGQO010000011">
    <property type="protein sequence ID" value="KAK6173412.1"/>
    <property type="molecule type" value="Genomic_DNA"/>
</dbReference>
<protein>
    <recommendedName>
        <fullName evidence="22">Phospholipid-transporting ATPase</fullName>
        <ecNumber evidence="22">7.6.2.1</ecNumber>
    </recommendedName>
</protein>
<comment type="catalytic activity">
    <reaction evidence="17 22">
        <text>ATP + H2O + phospholipidSide 1 = ADP + phosphate + phospholipidSide 2.</text>
        <dbReference type="EC" id="7.6.2.1"/>
    </reaction>
</comment>
<feature type="binding site" evidence="21">
    <location>
        <position position="796"/>
    </location>
    <ligand>
        <name>Mg(2+)</name>
        <dbReference type="ChEBI" id="CHEBI:18420"/>
    </ligand>
</feature>
<name>A0AAN8P8U2_PATCE</name>
<evidence type="ECO:0000256" key="5">
    <source>
        <dbReference type="ARBA" id="ARBA00008109"/>
    </source>
</evidence>
<dbReference type="Pfam" id="PF00122">
    <property type="entry name" value="E1-E2_ATPase"/>
    <property type="match status" value="1"/>
</dbReference>
<feature type="transmembrane region" description="Helical" evidence="22">
    <location>
        <begin position="345"/>
        <end position="365"/>
    </location>
</feature>
<proteinExistence type="inferred from homology"/>
<dbReference type="InterPro" id="IPR023214">
    <property type="entry name" value="HAD_sf"/>
</dbReference>
<accession>A0AAN8P8U2</accession>
<dbReference type="SFLD" id="SFLDS00003">
    <property type="entry name" value="Haloacid_Dehalogenase"/>
    <property type="match status" value="1"/>
</dbReference>
<feature type="transmembrane region" description="Helical" evidence="22">
    <location>
        <begin position="885"/>
        <end position="906"/>
    </location>
</feature>
<feature type="binding site" evidence="20">
    <location>
        <position position="499"/>
    </location>
    <ligand>
        <name>ATP</name>
        <dbReference type="ChEBI" id="CHEBI:30616"/>
    </ligand>
</feature>
<dbReference type="FunFam" id="3.40.1110.10:FF:000055">
    <property type="entry name" value="Phospholipid-transporting ATPase"/>
    <property type="match status" value="1"/>
</dbReference>
<evidence type="ECO:0000256" key="9">
    <source>
        <dbReference type="ARBA" id="ARBA00022723"/>
    </source>
</evidence>
<dbReference type="PRINTS" id="PR00119">
    <property type="entry name" value="CATATPASE"/>
</dbReference>
<feature type="binding site" evidence="20">
    <location>
        <position position="563"/>
    </location>
    <ligand>
        <name>ATP</name>
        <dbReference type="ChEBI" id="CHEBI:30616"/>
    </ligand>
</feature>
<feature type="binding site" evidence="20">
    <location>
        <position position="540"/>
    </location>
    <ligand>
        <name>ATP</name>
        <dbReference type="ChEBI" id="CHEBI:30616"/>
    </ligand>
</feature>
<feature type="transmembrane region" description="Helical" evidence="22">
    <location>
        <begin position="968"/>
        <end position="988"/>
    </location>
</feature>